<dbReference type="PANTHER" id="PTHR22946">
    <property type="entry name" value="DIENELACTONE HYDROLASE DOMAIN-CONTAINING PROTEIN-RELATED"/>
    <property type="match status" value="1"/>
</dbReference>
<dbReference type="STRING" id="31965.AWH51_13775"/>
<evidence type="ECO:0000256" key="3">
    <source>
        <dbReference type="SAM" id="SignalP"/>
    </source>
</evidence>
<feature type="chain" id="PRO_5007601347" description="PET hydrolase/cutinase-like domain-containing protein" evidence="3">
    <location>
        <begin position="33"/>
        <end position="303"/>
    </location>
</feature>
<feature type="domain" description="PET hydrolase/cutinase-like" evidence="4">
    <location>
        <begin position="38"/>
        <end position="302"/>
    </location>
</feature>
<dbReference type="EMBL" id="LQXA01000044">
    <property type="protein sequence ID" value="KZC94378.1"/>
    <property type="molecule type" value="Genomic_DNA"/>
</dbReference>
<keyword evidence="2" id="KW-0378">Hydrolase</keyword>
<proteinExistence type="inferred from homology"/>
<dbReference type="Pfam" id="PF12740">
    <property type="entry name" value="PETase"/>
    <property type="match status" value="1"/>
</dbReference>
<protein>
    <recommendedName>
        <fullName evidence="4">PET hydrolase/cutinase-like domain-containing protein</fullName>
    </recommendedName>
</protein>
<gene>
    <name evidence="5" type="ORF">AWH51_13775</name>
</gene>
<dbReference type="InterPro" id="IPR050261">
    <property type="entry name" value="FrsA_esterase"/>
</dbReference>
<comment type="similarity">
    <text evidence="1">Belongs to the AB hydrolase superfamily.</text>
</comment>
<accession>A0A154UZ16</accession>
<evidence type="ECO:0000256" key="1">
    <source>
        <dbReference type="ARBA" id="ARBA00008645"/>
    </source>
</evidence>
<comment type="caution">
    <text evidence="5">The sequence shown here is derived from an EMBL/GenBank/DDBJ whole genome shotgun (WGS) entry which is preliminary data.</text>
</comment>
<dbReference type="RefSeq" id="WP_063072276.1">
    <property type="nucleotide sequence ID" value="NZ_LQXA01000044.1"/>
</dbReference>
<evidence type="ECO:0000313" key="5">
    <source>
        <dbReference type="EMBL" id="KZC94378.1"/>
    </source>
</evidence>
<reference evidence="5 6" key="1">
    <citation type="submission" date="2016-01" db="EMBL/GenBank/DDBJ databases">
        <title>Draft genome sequence of Clavibacter michiganensis subsp. tessellarius DOAB 609.</title>
        <authorList>
            <person name="Tambong J.T."/>
        </authorList>
    </citation>
    <scope>NUCLEOTIDE SEQUENCE [LARGE SCALE GENOMIC DNA]</scope>
    <source>
        <strain evidence="5 6">DOAB 609</strain>
    </source>
</reference>
<name>A0A154UZ16_9MICO</name>
<dbReference type="AlphaFoldDB" id="A0A154UZ16"/>
<organism evidence="5 6">
    <name type="scientific">Clavibacter tessellarius</name>
    <dbReference type="NCBI Taxonomy" id="31965"/>
    <lineage>
        <taxon>Bacteria</taxon>
        <taxon>Bacillati</taxon>
        <taxon>Actinomycetota</taxon>
        <taxon>Actinomycetes</taxon>
        <taxon>Micrococcales</taxon>
        <taxon>Microbacteriaceae</taxon>
        <taxon>Clavibacter</taxon>
    </lineage>
</organism>
<sequence>MSVTRSAFRTRPVAVAALTTLALLGVPAAAQAATPAHAGTADSASAHHHHAPYPLSQYTIPATDGSGFGDATLYAPQNTGKKTLGAIVVAPGLKGDQSDLAWLAKDLAGEGYIVLNMNTLGGYDLPQQRSYEMLAAAKYLATASPVKDQVNPADIGVVGYSLAGGGALNAAVEQHGLKAAVALMPYDFPAGTTDPYHPTASPSYPTDTTPTLIITGQTDQTAPASFMGKPAYESIPNTTAKQYLELRGADHLAFRNKENGTVRDAVTNFLKVYMDGNSAYKPYVCPAQPISAAISDSASSCPK</sequence>
<dbReference type="GO" id="GO:0052689">
    <property type="term" value="F:carboxylic ester hydrolase activity"/>
    <property type="evidence" value="ECO:0007669"/>
    <property type="project" value="UniProtKB-ARBA"/>
</dbReference>
<evidence type="ECO:0000259" key="4">
    <source>
        <dbReference type="Pfam" id="PF12740"/>
    </source>
</evidence>
<evidence type="ECO:0000313" key="6">
    <source>
        <dbReference type="Proteomes" id="UP000076218"/>
    </source>
</evidence>
<dbReference type="InterPro" id="IPR029058">
    <property type="entry name" value="AB_hydrolase_fold"/>
</dbReference>
<dbReference type="Proteomes" id="UP000076218">
    <property type="component" value="Unassembled WGS sequence"/>
</dbReference>
<dbReference type="InterPro" id="IPR041127">
    <property type="entry name" value="PET_hydrolase/cutinase-like"/>
</dbReference>
<dbReference type="OrthoDB" id="5123094at2"/>
<feature type="signal peptide" evidence="3">
    <location>
        <begin position="1"/>
        <end position="32"/>
    </location>
</feature>
<dbReference type="SUPFAM" id="SSF53474">
    <property type="entry name" value="alpha/beta-Hydrolases"/>
    <property type="match status" value="1"/>
</dbReference>
<dbReference type="Gene3D" id="3.40.50.1820">
    <property type="entry name" value="alpha/beta hydrolase"/>
    <property type="match status" value="1"/>
</dbReference>
<keyword evidence="3" id="KW-0732">Signal</keyword>
<evidence type="ECO:0000256" key="2">
    <source>
        <dbReference type="ARBA" id="ARBA00022801"/>
    </source>
</evidence>
<dbReference type="PANTHER" id="PTHR22946:SF9">
    <property type="entry name" value="POLYKETIDE TRANSFERASE AF380"/>
    <property type="match status" value="1"/>
</dbReference>